<comment type="function">
    <text evidence="2">Catalyzes the reduction of dTDP-6-deoxy-L-lyxo-4-hexulose to yield dTDP-L-rhamnose.</text>
</comment>
<dbReference type="CDD" id="cd05254">
    <property type="entry name" value="dTDP_HR_like_SDR_e"/>
    <property type="match status" value="1"/>
</dbReference>
<sequence length="294" mass="30623">MSTASSSARILVTGVAGQLGRALLAAANRPDVIGFTSTEWDITDPDAAARHIRPGDVVVNCAALTDVDGCESDPERAERVNAAGPGRLAAACAAVGARLIHISTDYVFGADPDRDRPYEPSDEPAPISVYGASKLAGERAVLEALPEATVVRTAWVYTGDRGGRDFVSVMRDRAQRGQTVRVVDDQIGSPTYAKDLAGALLVIIGAGVGAPIVHAANNGAVSRYRQARAVYAAIGVDPGLVEPVSSADVPRLAPRPAYSALGSYESEEAGLTRLRDWRAALDDAVTGSATAPRH</sequence>
<evidence type="ECO:0000256" key="2">
    <source>
        <dbReference type="RuleBase" id="RU364082"/>
    </source>
</evidence>
<comment type="pathway">
    <text evidence="2">Carbohydrate biosynthesis; dTDP-L-rhamnose biosynthesis.</text>
</comment>
<evidence type="ECO:0000256" key="1">
    <source>
        <dbReference type="ARBA" id="ARBA00010944"/>
    </source>
</evidence>
<dbReference type="GO" id="GO:0019305">
    <property type="term" value="P:dTDP-rhamnose biosynthetic process"/>
    <property type="evidence" value="ECO:0007669"/>
    <property type="project" value="UniProtKB-UniPathway"/>
</dbReference>
<reference evidence="4 5" key="1">
    <citation type="journal article" date="2017" name="Infect. Genet. Evol.">
        <title>The new phylogeny of the genus Mycobacterium: The old and the news.</title>
        <authorList>
            <person name="Tortoli E."/>
            <person name="Fedrizzi T."/>
            <person name="Meehan C.J."/>
            <person name="Trovato A."/>
            <person name="Grottola A."/>
            <person name="Giacobazzi E."/>
            <person name="Serpini G.F."/>
            <person name="Tagliazucchi S."/>
            <person name="Fabio A."/>
            <person name="Bettua C."/>
            <person name="Bertorelli R."/>
            <person name="Frascaro F."/>
            <person name="De Sanctis V."/>
            <person name="Pecorari M."/>
            <person name="Jousson O."/>
            <person name="Segata N."/>
            <person name="Cirillo D.M."/>
        </authorList>
    </citation>
    <scope>NUCLEOTIDE SEQUENCE [LARGE SCALE GENOMIC DNA]</scope>
    <source>
        <strain evidence="4 5">CIP1034565</strain>
    </source>
</reference>
<dbReference type="EMBL" id="PDCN02000009">
    <property type="protein sequence ID" value="PIB75523.1"/>
    <property type="molecule type" value="Genomic_DNA"/>
</dbReference>
<dbReference type="SUPFAM" id="SSF51735">
    <property type="entry name" value="NAD(P)-binding Rossmann-fold domains"/>
    <property type="match status" value="1"/>
</dbReference>
<dbReference type="UniPathway" id="UPA00124"/>
<dbReference type="GO" id="GO:0008831">
    <property type="term" value="F:dTDP-4-dehydrorhamnose reductase activity"/>
    <property type="evidence" value="ECO:0007669"/>
    <property type="project" value="UniProtKB-EC"/>
</dbReference>
<dbReference type="OrthoDB" id="9803892at2"/>
<dbReference type="AlphaFoldDB" id="A0A2G5PBY9"/>
<dbReference type="RefSeq" id="WP_090587393.1">
    <property type="nucleotide sequence ID" value="NZ_FJNX01000023.1"/>
</dbReference>
<organism evidence="4 5">
    <name type="scientific">Mycolicibacterium brumae</name>
    <dbReference type="NCBI Taxonomy" id="85968"/>
    <lineage>
        <taxon>Bacteria</taxon>
        <taxon>Bacillati</taxon>
        <taxon>Actinomycetota</taxon>
        <taxon>Actinomycetes</taxon>
        <taxon>Mycobacteriales</taxon>
        <taxon>Mycobacteriaceae</taxon>
        <taxon>Mycolicibacterium</taxon>
    </lineage>
</organism>
<comment type="caution">
    <text evidence="4">The sequence shown here is derived from an EMBL/GenBank/DDBJ whole genome shotgun (WGS) entry which is preliminary data.</text>
</comment>
<proteinExistence type="inferred from homology"/>
<feature type="domain" description="RmlD-like substrate binding" evidence="3">
    <location>
        <begin position="9"/>
        <end position="286"/>
    </location>
</feature>
<dbReference type="STRING" id="85968.GCA_900073015_01190"/>
<keyword evidence="2" id="KW-0521">NADP</keyword>
<keyword evidence="2" id="KW-0560">Oxidoreductase</keyword>
<dbReference type="PANTHER" id="PTHR10491:SF4">
    <property type="entry name" value="METHIONINE ADENOSYLTRANSFERASE 2 SUBUNIT BETA"/>
    <property type="match status" value="1"/>
</dbReference>
<evidence type="ECO:0000313" key="5">
    <source>
        <dbReference type="Proteomes" id="UP000230551"/>
    </source>
</evidence>
<evidence type="ECO:0000259" key="3">
    <source>
        <dbReference type="Pfam" id="PF04321"/>
    </source>
</evidence>
<dbReference type="PANTHER" id="PTHR10491">
    <property type="entry name" value="DTDP-4-DEHYDRORHAMNOSE REDUCTASE"/>
    <property type="match status" value="1"/>
</dbReference>
<comment type="similarity">
    <text evidence="1 2">Belongs to the dTDP-4-dehydrorhamnose reductase family.</text>
</comment>
<accession>A0A2G5PBY9</accession>
<dbReference type="Gene3D" id="3.90.25.10">
    <property type="entry name" value="UDP-galactose 4-epimerase, domain 1"/>
    <property type="match status" value="1"/>
</dbReference>
<dbReference type="NCBIfam" id="TIGR01214">
    <property type="entry name" value="rmlD"/>
    <property type="match status" value="1"/>
</dbReference>
<dbReference type="EC" id="1.1.1.133" evidence="2"/>
<name>A0A2G5PBY9_9MYCO</name>
<dbReference type="Gene3D" id="3.40.50.720">
    <property type="entry name" value="NAD(P)-binding Rossmann-like Domain"/>
    <property type="match status" value="1"/>
</dbReference>
<dbReference type="InterPro" id="IPR036291">
    <property type="entry name" value="NAD(P)-bd_dom_sf"/>
</dbReference>
<gene>
    <name evidence="4" type="primary">rfbD</name>
    <name evidence="4" type="ORF">CQY22_008860</name>
</gene>
<protein>
    <recommendedName>
        <fullName evidence="2">dTDP-4-dehydrorhamnose reductase</fullName>
        <ecNumber evidence="2">1.1.1.133</ecNumber>
    </recommendedName>
</protein>
<dbReference type="InterPro" id="IPR005913">
    <property type="entry name" value="dTDP_dehydrorham_reduct"/>
</dbReference>
<dbReference type="InterPro" id="IPR029903">
    <property type="entry name" value="RmlD-like-bd"/>
</dbReference>
<dbReference type="Pfam" id="PF04321">
    <property type="entry name" value="RmlD_sub_bind"/>
    <property type="match status" value="1"/>
</dbReference>
<dbReference type="Proteomes" id="UP000230551">
    <property type="component" value="Unassembled WGS sequence"/>
</dbReference>
<dbReference type="GO" id="GO:0005829">
    <property type="term" value="C:cytosol"/>
    <property type="evidence" value="ECO:0007669"/>
    <property type="project" value="TreeGrafter"/>
</dbReference>
<evidence type="ECO:0000313" key="4">
    <source>
        <dbReference type="EMBL" id="PIB75523.1"/>
    </source>
</evidence>
<keyword evidence="5" id="KW-1185">Reference proteome</keyword>